<organism evidence="3 4">
    <name type="scientific">Prevotella brunnea</name>
    <dbReference type="NCBI Taxonomy" id="2508867"/>
    <lineage>
        <taxon>Bacteria</taxon>
        <taxon>Pseudomonadati</taxon>
        <taxon>Bacteroidota</taxon>
        <taxon>Bacteroidia</taxon>
        <taxon>Bacteroidales</taxon>
        <taxon>Prevotellaceae</taxon>
        <taxon>Prevotella</taxon>
    </lineage>
</organism>
<comment type="caution">
    <text evidence="3">The sequence shown here is derived from an EMBL/GenBank/DDBJ whole genome shotgun (WGS) entry which is preliminary data.</text>
</comment>
<dbReference type="OrthoDB" id="8901262at2"/>
<feature type="domain" description="Right handed beta helix" evidence="2">
    <location>
        <begin position="676"/>
        <end position="815"/>
    </location>
</feature>
<dbReference type="SUPFAM" id="SSF51126">
    <property type="entry name" value="Pectin lyase-like"/>
    <property type="match status" value="3"/>
</dbReference>
<evidence type="ECO:0000313" key="4">
    <source>
        <dbReference type="Proteomes" id="UP000321612"/>
    </source>
</evidence>
<gene>
    <name evidence="3" type="ORF">ETF27_08630</name>
</gene>
<reference evidence="4" key="1">
    <citation type="submission" date="2019-05" db="EMBL/GenBank/DDBJ databases">
        <title>Prevotella brunnea sp. nov., isolated from a wound of a patient.</title>
        <authorList>
            <person name="Buhl M."/>
        </authorList>
    </citation>
    <scope>NUCLEOTIDE SEQUENCE [LARGE SCALE GENOMIC DNA]</scope>
    <source>
        <strain evidence="4">A2672</strain>
    </source>
</reference>
<dbReference type="InterPro" id="IPR039448">
    <property type="entry name" value="Beta_helix"/>
</dbReference>
<dbReference type="Pfam" id="PF13229">
    <property type="entry name" value="Beta_helix"/>
    <property type="match status" value="1"/>
</dbReference>
<name>A0A5C8GE73_9BACT</name>
<feature type="signal peptide" evidence="1">
    <location>
        <begin position="1"/>
        <end position="22"/>
    </location>
</feature>
<sequence length="4198" mass="463161">MIQRKLFHILFLILTISTSVNAQNIRYVSKSGAYTNDGKSWATAKINIQDAINDLVDNGLTGEVWVAKGTYSPTESTESGGGNTLYLSFKIPAGIKVHGGFSGTETTKEEREKINNENMGWFYAHQTILTGDFSKEAEFKWNSVKKKYDTSFYGNCYHVVWFATNGFDSNGRGLPLDGEALLEGCIVKDGNAKNSTVEGHPHNAYGGGIYMVEGAKVTNCHISHCEASRNGGGVYMDGGGKMEHCFVVACQSLGIAATNGFGGGVCIDTNNSEKSLGISRSIIASCVARMGGGLAINVNELTSPNGKDIRFKPYASATVIANNTATTEGGGVYLNRGGAITQMTIVRNRCDGVGVTSNNVTTGRAAGLYCRDKAYILNSVIWGGECPANDDIQYATSRSVYDDNLKVIMKHCSLSKSDFVDWSGTKKLKVLSLSMFNSPTEEADITNGSIASNAYPMFSMPSPKAGYVSDDGNNTQYNYQWKVGLNSSLLNVGILPVEIDQEGVLPFGETEEDVTYKKFYPRSTLGAYSFTNMSISPNEERNNVNYYVDSNPQKGSEALSLGFSWDHPLPFLSDALYDVKRNAMKYQGKTVNIYVKAGKQYNTNSFVQGRIRLIPLEIPSNVNIYGGYPCELTGTHLEQEISGNTYRRNPLRHPTIIMGNITTDYETNVAHLITFNNSKNVVFDGFQVRYANASSTLLANEDKNGAGMTFLQGAQVKIRNTIIAGCTAEKGAAIYASGACNLEFENCIIHNNASSSLNGIIYSEGKARLSFNHCDFLRNVGYVSYLEGQSTKQTYTNSIFFGNMDNAIDNTNQESGGGIDHALPAFAGNTKGVSGSYCMFDKKSASFSDQFGGNQLGEWQYNLQYTFSNGAGSGYPRFLNPTKNTGVSPDGDITFNGSATSFEPHNGNPMVNAANHEGDHTTWGTDISTITTRDYGGLPDIGAVENHKSTKAAGGENAYEDGQPVFGGVTFVRDYNTYTYDTNGNATLDTSDLSTEGRDGSSWAKAINGNASYNFTTTTINYPLSKPISSNIANPQPYKLGMLSGNNINNPVYYAKNISGDKIRNTLEKEDGDDFIFIQSGNGYYIYNLTKEKYVCYKDAKEGKSKIYLSDSNTSNALWRLKTSSTNPSYLTYLIQPQTTSNISFSPSWNFMGGVENDLGLYRGTDSNSNWQFFKKDVQTNTVVMNGLQYAVNNAEKQMAKNYTKRITTQTEKYASRNKQTTHTYYDFTPTSQNPLQEVWVGAGIYTNPKGYVLRNHVQVFGAFPKLGNPGKDQRHPQLTEGISLSRTAAGVNIRDYETILQTNANILERDLHKNDVSVLSQPEECRVTENALSNIPANRVIYEGAIWDGFTLRYGYKSALPRGGSGRRDGGAGVRLYENAQIVNCVIRDNLMEKGYGRGSGIYVDGSTIINCYIMNNLAQNTSQIYGGGLYMIKGTIYNSVITGNDLGSSGERLGAGAFFESADFYNNTVANNKNGAALGVWTASADDAHLTVYNSIVMGGDNKLIDRSNSTPITFKYSFLQSSQNAPNDRYFTISDHNQVYCGRLYNANIYHPFAKDYTEAITQYDFRLTQKDNYNAVNSGTQFIDLNGDGNDDITLPEYDMDYSERVQDCEVDIGAFEYNGAYSIAPDITTVPGQAIFYVSPSGRGNASANSPAHAACSSKLQKVLDSAGRYKYLHPEKRVIVKVANSKTLEETDTPFKYYATRTTYEGDQDVRIWSIIVPRGIEIWGGYTDEYKSDADNGFYSTEGGFKDRRNIIAHPTYFDAYYYNKRQKVNVYTYHVLTFTDKVFDGEGLPYMEGDRVGENSSFSSYLGKFISMTTKTSDRAIVDGIFITGGNANLRVRASGVKAKNINQFGGAAIVTDYAHIRNCILRNNEGVYGGALALTHKALVSGCLLDKNTADFGGAIYVLENGTDLSDGTKVNTTTDNTSNMAMNMAHVYTSTIVNNKANIRGGGIWFGQDEANVRINSTAVWQNESQDQANISGLSNPEKPSGSNCSALDFYPFSYCATQNIRLSGTNNINLRNLNREGVRFAKNGITDEKTLAEESNSQGFNKFNDFGYYAITSYSVLTKAGMTENEYEQLKNIGLSEADFAGTNRYAGSSRTYIDIGARAVEKNIQSDNLMLRLFVTRPEDIDMNAAEAMMSINTTEGSPGYDADKAYYAQEGSSFAYPMQSIQDALDYIRQMRSIQEDGELLSPDANNLPFEICVSRGVYYPTRDVAGSYGNALDNTFLIPEGVSIIGGFNGKRAVKADGTETGANNFYGRYNIKGYIQTPGDGIYDLQDNITQVSIPDVTITNSKGTTYVLHQLPIEIMTKNRERIDLNANNIIEPWEFVHQTTLSGNVYNISEHGVLHVISIFPDQVAAGALPYRQVDKSATYQSSGDEFGYTSFEVGQPVKLDGLTITGGYAGNYIEGALEDEEKFFYYHGGGILIDGDRYCDDFNRGTTTGSVYKHTNVANAIAYRDIPLVITKCKFENNHAGYGAAISANTSLSVYSSSFEHNIAEAGKDDNVSYQGKLYDVAYPGHGGAIYSTCRLIAFNTIFANNEAYDKTLDINPISYHSLRTQIYGTSGIEPPVSLGGCGGAVYSGKRGYLHLTNCNFVHNMANAYPAVFTMNPNKMPKDENNSQVSKYSQIINTLFWGNEVNEDMKKKWNDNPYFSFSSQLICNYGKYDRDGNYNPRFQEGNVPLSQEQLNENYKEMAWFCAYENERGITQVNKSDLREVKFNPLIHIELQLKNANKGKYQNCNLSLSGENNSLEGPNFVNPSREAGYAGYMESADWSPARLNKLTDNGSGKILQKITRQNDSYKAEFATYTEANEIPPERAGYSTEQVGDYITAGAYTTSRYLKDYPANNMNLPIGADDYMTSAYVQPDGTQQQLYRISYDPNPTHNHTYIDIGVYEYPHTELQYATIGDEVDVLWVSPTEKPENGLPDGSAWSQPTSDLQRAIETLLSSRNGHRKEIRLLDGTYTPTYKINNRLAFTIDTRKINESSMLPLDAEGNPMEGYGVKSLTIKGGYSRELNNVYDTKEYPAIIRQQNRADATSNTWNHLIYIADATQRYGQKNNNIDNEYGNDTGYGWWAAPGINTSKVINTIPIEIDGIRLINNQALSNTKGTTICYADQKFDDQFNLTTSETPTYKAKQPTSANLSKVVYYKDDTFTEVSDVPTSDFKREGQKYYTDGTYTTETSEVTPFVKYGYVEKENPAKLILSKTIVMNSGTHHDASAENDKSSSAVYIGKNGGTALLYNDVLHSNYGDPIQSECQTMIINSTIALNSGLVDITGGDKTDKSVIYNSVFWCNNPMGQDTFGKQFNLINYTNEASSGDIFKYNAFTGGNMEATDYTAGGVVANHFNVGLSNNNSDVINGPNFLDPENTDIESRNFSINPSLRLLNKGKSNLYNDNLATAFNVYDIAWLPTTRHDAGSNARFVFDIDLGAYEYQNELERVIYVNPNSTVTGRGNSWASPLGHGNLQTAVDLAAVYHVNNPTEEAYVFVKGASATNAGLHTDETLILRNGVSVFGGISPTYTADCKKTDHSSGVFTFEESVLKEYVTNLLNKREGIVSTLGSNTKVKGIKIAPNSVFDTTNTNIVSLADGFVVTAATNANPKGIVTSPVIDIRPADAEAIVALRNIVVHHNDLSATSSTNIAIVDNALLYEALFHHNKVANNASVLKIGNKGYAVNITAEGKTTGADDSAPYNGSNDAHIYYSLVNYAEQAATENTLSGYNYPVSDANLNYQLTEQSKHIDECPAQNPIEPISILSKFINYTSDRDLLGNPRLLRGVSKKDKIDRGAFETWKIDYASVKTTDEQGFYPHDGSVVYIMEDNSLVSGHSLVPSYLLLKTGSSLYGEGNNVQAAYLAVERQLRNGGAIVSFPYPMNYNTNVTTPSYDDDGVLTLTNRDNKAYTYNGSERANWNYHFMKSESTCWDETKNEVDANNGVLYAATLDATYRFTGKGVSMKDYLYTEMKDADFKTVTLQQNDDRLSTVGGADFTSKEDMGWNCFGIPYLVSSYKSYEKETFTGNNKYNMDIPHTLWLYYDGKYQSDGTTLANGDGGFYSVSSWKTDDWHLATEETPRIWVGEGIFTQTTVVSNNEELTFFRPSYNFSENQNTKKKSGTRLYVGDRMKDETPMPFNVKTRGHIIYITGLQGNEEITIYDSSGKIYNMTRATHSQYSTAVPINGVFIVKIDNYKKKILIR</sequence>
<dbReference type="EMBL" id="SDIK01000064">
    <property type="protein sequence ID" value="TXJ60144.1"/>
    <property type="molecule type" value="Genomic_DNA"/>
</dbReference>
<accession>A0A5C8GE73</accession>
<protein>
    <submittedName>
        <fullName evidence="3">Right-handed parallel beta-helix repeat-containing protein</fullName>
    </submittedName>
</protein>
<proteinExistence type="predicted"/>
<evidence type="ECO:0000256" key="1">
    <source>
        <dbReference type="SAM" id="SignalP"/>
    </source>
</evidence>
<keyword evidence="4" id="KW-1185">Reference proteome</keyword>
<feature type="chain" id="PRO_5022833235" evidence="1">
    <location>
        <begin position="23"/>
        <end position="4198"/>
    </location>
</feature>
<dbReference type="RefSeq" id="WP_130828572.1">
    <property type="nucleotide sequence ID" value="NZ_SDIK01000064.1"/>
</dbReference>
<dbReference type="Proteomes" id="UP000321612">
    <property type="component" value="Unassembled WGS sequence"/>
</dbReference>
<evidence type="ECO:0000313" key="3">
    <source>
        <dbReference type="EMBL" id="TXJ60144.1"/>
    </source>
</evidence>
<evidence type="ECO:0000259" key="2">
    <source>
        <dbReference type="Pfam" id="PF13229"/>
    </source>
</evidence>
<dbReference type="InterPro" id="IPR011050">
    <property type="entry name" value="Pectin_lyase_fold/virulence"/>
</dbReference>
<dbReference type="InterPro" id="IPR006626">
    <property type="entry name" value="PbH1"/>
</dbReference>
<dbReference type="SMART" id="SM00710">
    <property type="entry name" value="PbH1"/>
    <property type="match status" value="14"/>
</dbReference>
<keyword evidence="1" id="KW-0732">Signal</keyword>